<dbReference type="InterPro" id="IPR035940">
    <property type="entry name" value="CAP_sf"/>
</dbReference>
<keyword evidence="2" id="KW-0472">Membrane</keyword>
<dbReference type="SMART" id="SM00198">
    <property type="entry name" value="SCP"/>
    <property type="match status" value="1"/>
</dbReference>
<evidence type="ECO:0000259" key="3">
    <source>
        <dbReference type="PROSITE" id="PS51670"/>
    </source>
</evidence>
<dbReference type="WBParaSite" id="OFLC_0001279101-mRNA-1">
    <property type="protein sequence ID" value="OFLC_0001279101-mRNA-1"/>
    <property type="gene ID" value="OFLC_0001279101"/>
</dbReference>
<accession>A0A183HZ78</accession>
<dbReference type="Pfam" id="PF00188">
    <property type="entry name" value="CAP"/>
    <property type="match status" value="1"/>
</dbReference>
<feature type="transmembrane region" description="Helical" evidence="2">
    <location>
        <begin position="457"/>
        <end position="475"/>
    </location>
</feature>
<evidence type="ECO:0000313" key="4">
    <source>
        <dbReference type="EMBL" id="VDP12164.1"/>
    </source>
</evidence>
<evidence type="ECO:0000256" key="1">
    <source>
        <dbReference type="PROSITE-ProRule" id="PRU01005"/>
    </source>
</evidence>
<keyword evidence="2" id="KW-0812">Transmembrane</keyword>
<dbReference type="EMBL" id="UZAJ01039933">
    <property type="protein sequence ID" value="VDP12164.1"/>
    <property type="molecule type" value="Genomic_DNA"/>
</dbReference>
<dbReference type="AlphaFoldDB" id="A0A183HZ78"/>
<reference evidence="6" key="1">
    <citation type="submission" date="2016-06" db="UniProtKB">
        <authorList>
            <consortium name="WormBaseParasite"/>
        </authorList>
    </citation>
    <scope>IDENTIFICATION</scope>
</reference>
<protein>
    <submittedName>
        <fullName evidence="6">ShKT domain-containing protein</fullName>
    </submittedName>
</protein>
<feature type="domain" description="ShKT" evidence="3">
    <location>
        <begin position="264"/>
        <end position="299"/>
    </location>
</feature>
<comment type="caution">
    <text evidence="1">Lacks conserved residue(s) required for the propagation of feature annotation.</text>
</comment>
<dbReference type="Gene3D" id="1.10.10.1940">
    <property type="match status" value="1"/>
</dbReference>
<evidence type="ECO:0000313" key="6">
    <source>
        <dbReference type="WBParaSite" id="OFLC_0001279101-mRNA-1"/>
    </source>
</evidence>
<gene>
    <name evidence="4" type="ORF">OFLC_LOCUS12790</name>
</gene>
<organism evidence="6">
    <name type="scientific">Onchocerca flexuosa</name>
    <dbReference type="NCBI Taxonomy" id="387005"/>
    <lineage>
        <taxon>Eukaryota</taxon>
        <taxon>Metazoa</taxon>
        <taxon>Ecdysozoa</taxon>
        <taxon>Nematoda</taxon>
        <taxon>Chromadorea</taxon>
        <taxon>Rhabditida</taxon>
        <taxon>Spirurina</taxon>
        <taxon>Spiruromorpha</taxon>
        <taxon>Filarioidea</taxon>
        <taxon>Onchocercidae</taxon>
        <taxon>Onchocerca</taxon>
    </lineage>
</organism>
<dbReference type="PANTHER" id="PTHR10334">
    <property type="entry name" value="CYSTEINE-RICH SECRETORY PROTEIN-RELATED"/>
    <property type="match status" value="1"/>
</dbReference>
<dbReference type="SMART" id="SM00254">
    <property type="entry name" value="ShKT"/>
    <property type="match status" value="1"/>
</dbReference>
<dbReference type="PROSITE" id="PS51670">
    <property type="entry name" value="SHKT"/>
    <property type="match status" value="1"/>
</dbReference>
<dbReference type="InterPro" id="IPR003582">
    <property type="entry name" value="ShKT_dom"/>
</dbReference>
<evidence type="ECO:0000256" key="2">
    <source>
        <dbReference type="SAM" id="Phobius"/>
    </source>
</evidence>
<dbReference type="InterPro" id="IPR001283">
    <property type="entry name" value="CRISP-related"/>
</dbReference>
<dbReference type="InterPro" id="IPR014044">
    <property type="entry name" value="CAP_dom"/>
</dbReference>
<reference evidence="4 5" key="2">
    <citation type="submission" date="2018-11" db="EMBL/GenBank/DDBJ databases">
        <authorList>
            <consortium name="Pathogen Informatics"/>
        </authorList>
    </citation>
    <scope>NUCLEOTIDE SEQUENCE [LARGE SCALE GENOMIC DNA]</scope>
</reference>
<dbReference type="STRING" id="387005.A0A183HZ78"/>
<dbReference type="SUPFAM" id="SSF55797">
    <property type="entry name" value="PR-1-like"/>
    <property type="match status" value="1"/>
</dbReference>
<proteinExistence type="predicted"/>
<keyword evidence="2" id="KW-1133">Transmembrane helix</keyword>
<name>A0A183HZ78_9BILA</name>
<dbReference type="Proteomes" id="UP000267606">
    <property type="component" value="Unassembled WGS sequence"/>
</dbReference>
<keyword evidence="5" id="KW-1185">Reference proteome</keyword>
<sequence>MRFSAQIIYGLYQFNEVQKRQIITIHNHLRAREPASNMQELVWDQRLADLAYGHAMRCDAWHRSAYERRGHGYFYIGENIWWSNEAYLRPYLQSVMLDFFNERPYYDYNTNRCMEGAQCGHYTQFVWGETCAVGCAAVHCNGIRNGRGIYQGHIIICNYGEGGNQFGKRPYLYGPRCTRCRCGGPCTSEGLCPSCCIGLRYFQQSFLYPPAPITEQYRKSWQNKVCIQQKQKNYEQKRNNKLYNCAKMELYFYSNVLSHKISECRDLDPYCEYWARTIGCHSNYRDFMIKRCPKTCKICYPLISAKSQVRNCVDKNSNYDLWVRYSECICSWKTYLSTSCQHSRGFCTPSIHHERRYQNNSLNGILSIILYSLKNSKRILKYLFNDMTSKRNVFHGLAKKSEFPVATGFHLIILSLVNCTCDGYSSYHRMDYGYSIQIFPKWLESVIQKLSDAIFKYPGLVVTVLLTFCISFIIFKKIIDHQLYEYYKTILRYEVTLQLLKDALEENYKDYHWNDPKFCKAYLELYAAYRELRMMAKRDYRGEVDPGDERWIRFDDIKPLKR</sequence>
<dbReference type="PRINTS" id="PR00837">
    <property type="entry name" value="V5TPXLIKE"/>
</dbReference>
<dbReference type="Pfam" id="PF01549">
    <property type="entry name" value="ShK"/>
    <property type="match status" value="1"/>
</dbReference>
<dbReference type="Gene3D" id="3.40.33.10">
    <property type="entry name" value="CAP"/>
    <property type="match status" value="1"/>
</dbReference>
<evidence type="ECO:0000313" key="5">
    <source>
        <dbReference type="Proteomes" id="UP000267606"/>
    </source>
</evidence>